<dbReference type="eggNOG" id="COG3145">
    <property type="taxonomic scope" value="Bacteria"/>
</dbReference>
<dbReference type="Pfam" id="PF13532">
    <property type="entry name" value="2OG-FeII_Oxy_2"/>
    <property type="match status" value="1"/>
</dbReference>
<dbReference type="Gene3D" id="2.60.120.590">
    <property type="entry name" value="Alpha-ketoglutarate-dependent dioxygenase AlkB-like"/>
    <property type="match status" value="1"/>
</dbReference>
<sequence>MTARPSRSSALQPSLFDLPIAPRTPLPEGFRHQTKLITPAEEQALVAQFTDLDFQPYEHKGYLGHRRVAGFGWRRGPDGALVETGEPLPDFLAPLLDKVAAFTGFARNTFAHALVTEYAPGAGIGWHRDRPPAIAIAGVSLLSPCTFRLRRRSGQAWERASIEAEPRSAYLMSGPSRSQWQHSIPPVDALRYSVTFRTVPTRAPGHVGAADEHVF</sequence>
<gene>
    <name evidence="2" type="ordered locus">Caul_2222</name>
</gene>
<dbReference type="PANTHER" id="PTHR12463">
    <property type="entry name" value="OXYGENASE-RELATED"/>
    <property type="match status" value="1"/>
</dbReference>
<dbReference type="PROSITE" id="PS51471">
    <property type="entry name" value="FE2OG_OXY"/>
    <property type="match status" value="1"/>
</dbReference>
<dbReference type="KEGG" id="cak:Caul_2222"/>
<evidence type="ECO:0000313" key="2">
    <source>
        <dbReference type="EMBL" id="ABZ71350.1"/>
    </source>
</evidence>
<feature type="domain" description="Fe2OG dioxygenase" evidence="1">
    <location>
        <begin position="109"/>
        <end position="200"/>
    </location>
</feature>
<dbReference type="STRING" id="366602.Caul_2222"/>
<dbReference type="InterPro" id="IPR027450">
    <property type="entry name" value="AlkB-like"/>
</dbReference>
<organism evidence="2">
    <name type="scientific">Caulobacter sp. (strain K31)</name>
    <dbReference type="NCBI Taxonomy" id="366602"/>
    <lineage>
        <taxon>Bacteria</taxon>
        <taxon>Pseudomonadati</taxon>
        <taxon>Pseudomonadota</taxon>
        <taxon>Alphaproteobacteria</taxon>
        <taxon>Caulobacterales</taxon>
        <taxon>Caulobacteraceae</taxon>
        <taxon>Caulobacter</taxon>
    </lineage>
</organism>
<dbReference type="InterPro" id="IPR032857">
    <property type="entry name" value="ALKBH4"/>
</dbReference>
<dbReference type="GO" id="GO:0032451">
    <property type="term" value="F:demethylase activity"/>
    <property type="evidence" value="ECO:0007669"/>
    <property type="project" value="TreeGrafter"/>
</dbReference>
<dbReference type="SUPFAM" id="SSF51197">
    <property type="entry name" value="Clavaminate synthase-like"/>
    <property type="match status" value="1"/>
</dbReference>
<dbReference type="GO" id="GO:0016491">
    <property type="term" value="F:oxidoreductase activity"/>
    <property type="evidence" value="ECO:0007669"/>
    <property type="project" value="TreeGrafter"/>
</dbReference>
<proteinExistence type="predicted"/>
<dbReference type="GO" id="GO:0070988">
    <property type="term" value="P:demethylation"/>
    <property type="evidence" value="ECO:0007669"/>
    <property type="project" value="InterPro"/>
</dbReference>
<name>B0T8K7_CAUSK</name>
<dbReference type="HOGENOM" id="CLU_093795_0_0_5"/>
<protein>
    <submittedName>
        <fullName evidence="2">2OG-Fe(II) oxygenase</fullName>
    </submittedName>
</protein>
<accession>B0T8K7</accession>
<dbReference type="EMBL" id="CP000927">
    <property type="protein sequence ID" value="ABZ71350.1"/>
    <property type="molecule type" value="Genomic_DNA"/>
</dbReference>
<reference evidence="2" key="1">
    <citation type="submission" date="2008-01" db="EMBL/GenBank/DDBJ databases">
        <title>Complete sequence of chromosome of Caulobacter sp. K31.</title>
        <authorList>
            <consortium name="US DOE Joint Genome Institute"/>
            <person name="Copeland A."/>
            <person name="Lucas S."/>
            <person name="Lapidus A."/>
            <person name="Barry K."/>
            <person name="Glavina del Rio T."/>
            <person name="Dalin E."/>
            <person name="Tice H."/>
            <person name="Pitluck S."/>
            <person name="Bruce D."/>
            <person name="Goodwin L."/>
            <person name="Thompson L.S."/>
            <person name="Brettin T."/>
            <person name="Detter J.C."/>
            <person name="Han C."/>
            <person name="Schmutz J."/>
            <person name="Larimer F."/>
            <person name="Land M."/>
            <person name="Hauser L."/>
            <person name="Kyrpides N."/>
            <person name="Kim E."/>
            <person name="Stephens C."/>
            <person name="Richardson P."/>
        </authorList>
    </citation>
    <scope>NUCLEOTIDE SEQUENCE [LARGE SCALE GENOMIC DNA]</scope>
    <source>
        <strain evidence="2">K31</strain>
    </source>
</reference>
<evidence type="ECO:0000259" key="1">
    <source>
        <dbReference type="PROSITE" id="PS51471"/>
    </source>
</evidence>
<dbReference type="PANTHER" id="PTHR12463:SF1">
    <property type="entry name" value="2-OXOGLUTARATE AND FE-DEPENDENT OXYGENASE FAMILY PROTEIN"/>
    <property type="match status" value="1"/>
</dbReference>
<dbReference type="AlphaFoldDB" id="B0T8K7"/>
<dbReference type="InterPro" id="IPR037151">
    <property type="entry name" value="AlkB-like_sf"/>
</dbReference>
<dbReference type="InterPro" id="IPR005123">
    <property type="entry name" value="Oxoglu/Fe-dep_dioxygenase_dom"/>
</dbReference>